<dbReference type="Proteomes" id="UP000078358">
    <property type="component" value="Unassembled WGS sequence"/>
</dbReference>
<dbReference type="EMBL" id="JACI01000001">
    <property type="protein sequence ID" value="OAQ15011.1"/>
    <property type="molecule type" value="Genomic_DNA"/>
</dbReference>
<proteinExistence type="predicted"/>
<reference evidence="1 2" key="1">
    <citation type="submission" date="2014-01" db="EMBL/GenBank/DDBJ databases">
        <authorList>
            <person name="Zuccon D."/>
        </authorList>
    </citation>
    <scope>NUCLEOTIDE SEQUENCE [LARGE SCALE GENOMIC DNA]</scope>
    <source>
        <strain evidence="1 2">Y31</strain>
    </source>
</reference>
<dbReference type="PATRIC" id="fig|1261658.3.peg.46"/>
<protein>
    <submittedName>
        <fullName evidence="1">Uncharacterized protein</fullName>
    </submittedName>
</protein>
<organism evidence="1 2">
    <name type="scientific">Bibersteinia trehalosi Y31</name>
    <dbReference type="NCBI Taxonomy" id="1261658"/>
    <lineage>
        <taxon>Bacteria</taxon>
        <taxon>Pseudomonadati</taxon>
        <taxon>Pseudomonadota</taxon>
        <taxon>Gammaproteobacteria</taxon>
        <taxon>Pasteurellales</taxon>
        <taxon>Pasteurellaceae</taxon>
        <taxon>Bibersteinia</taxon>
    </lineage>
</organism>
<evidence type="ECO:0000313" key="2">
    <source>
        <dbReference type="Proteomes" id="UP000078358"/>
    </source>
</evidence>
<gene>
    <name evidence="1" type="ORF">F480_00225</name>
</gene>
<dbReference type="RefSeq" id="WP_197481985.1">
    <property type="nucleotide sequence ID" value="NZ_JACI01000001.1"/>
</dbReference>
<sequence>MKFLKKLRKRWQGWRFAKNHPELAERRHLLKVAITQGKEIPNHTVRWRKAT</sequence>
<name>A0A179D0F9_BIBTR</name>
<comment type="caution">
    <text evidence="1">The sequence shown here is derived from an EMBL/GenBank/DDBJ whole genome shotgun (WGS) entry which is preliminary data.</text>
</comment>
<evidence type="ECO:0000313" key="1">
    <source>
        <dbReference type="EMBL" id="OAQ15011.1"/>
    </source>
</evidence>
<accession>A0A179D0F9</accession>
<dbReference type="AlphaFoldDB" id="A0A179D0F9"/>